<comment type="similarity">
    <text evidence="1">Belongs to the Fur family.</text>
</comment>
<dbReference type="InterPro" id="IPR036390">
    <property type="entry name" value="WH_DNA-bd_sf"/>
</dbReference>
<dbReference type="SUPFAM" id="SSF46785">
    <property type="entry name" value="Winged helix' DNA-binding domain"/>
    <property type="match status" value="1"/>
</dbReference>
<keyword evidence="3" id="KW-0862">Zinc</keyword>
<dbReference type="Gene3D" id="1.10.10.10">
    <property type="entry name" value="Winged helix-like DNA-binding domain superfamily/Winged helix DNA-binding domain"/>
    <property type="match status" value="1"/>
</dbReference>
<keyword evidence="7" id="KW-0547">Nucleotide-binding</keyword>
<evidence type="ECO:0000256" key="4">
    <source>
        <dbReference type="ARBA" id="ARBA00023015"/>
    </source>
</evidence>
<dbReference type="Gene3D" id="3.30.1490.190">
    <property type="match status" value="1"/>
</dbReference>
<evidence type="ECO:0000313" key="8">
    <source>
        <dbReference type="Proteomes" id="UP000619118"/>
    </source>
</evidence>
<proteinExistence type="inferred from homology"/>
<evidence type="ECO:0000256" key="2">
    <source>
        <dbReference type="ARBA" id="ARBA00022491"/>
    </source>
</evidence>
<dbReference type="GO" id="GO:0005524">
    <property type="term" value="F:ATP binding"/>
    <property type="evidence" value="ECO:0007669"/>
    <property type="project" value="UniProtKB-KW"/>
</dbReference>
<keyword evidence="2" id="KW-0678">Repressor</keyword>
<dbReference type="EMBL" id="BMQX01000001">
    <property type="protein sequence ID" value="GGQ04856.1"/>
    <property type="molecule type" value="Genomic_DNA"/>
</dbReference>
<evidence type="ECO:0000256" key="6">
    <source>
        <dbReference type="ARBA" id="ARBA00023163"/>
    </source>
</evidence>
<evidence type="ECO:0000256" key="3">
    <source>
        <dbReference type="ARBA" id="ARBA00022833"/>
    </source>
</evidence>
<reference evidence="8" key="1">
    <citation type="journal article" date="2019" name="Int. J. Syst. Evol. Microbiol.">
        <title>The Global Catalogue of Microorganisms (GCM) 10K type strain sequencing project: providing services to taxonomists for standard genome sequencing and annotation.</title>
        <authorList>
            <consortium name="The Broad Institute Genomics Platform"/>
            <consortium name="The Broad Institute Genome Sequencing Center for Infectious Disease"/>
            <person name="Wu L."/>
            <person name="Ma J."/>
        </authorList>
    </citation>
    <scope>NUCLEOTIDE SEQUENCE [LARGE SCALE GENOMIC DNA]</scope>
    <source>
        <strain evidence="8">JCM 32306</strain>
    </source>
</reference>
<gene>
    <name evidence="7" type="primary">zur</name>
    <name evidence="7" type="ORF">GCM10009411_02570</name>
</gene>
<keyword evidence="5" id="KW-0238">DNA-binding</keyword>
<dbReference type="Pfam" id="PF01475">
    <property type="entry name" value="FUR"/>
    <property type="match status" value="1"/>
</dbReference>
<evidence type="ECO:0000256" key="1">
    <source>
        <dbReference type="ARBA" id="ARBA00007957"/>
    </source>
</evidence>
<keyword evidence="8" id="KW-1185">Reference proteome</keyword>
<dbReference type="Proteomes" id="UP000619118">
    <property type="component" value="Unassembled WGS sequence"/>
</dbReference>
<organism evidence="7 8">
    <name type="scientific">Shewanella litoralis</name>
    <dbReference type="NCBI Taxonomy" id="2282700"/>
    <lineage>
        <taxon>Bacteria</taxon>
        <taxon>Pseudomonadati</taxon>
        <taxon>Pseudomonadota</taxon>
        <taxon>Gammaproteobacteria</taxon>
        <taxon>Alteromonadales</taxon>
        <taxon>Shewanellaceae</taxon>
        <taxon>Shewanella</taxon>
    </lineage>
</organism>
<keyword evidence="7" id="KW-0067">ATP-binding</keyword>
<name>A0ABQ2R166_9GAMM</name>
<dbReference type="PANTHER" id="PTHR33202:SF6">
    <property type="entry name" value="ZINC UPTAKE REGULATION PROTEIN"/>
    <property type="match status" value="1"/>
</dbReference>
<dbReference type="InterPro" id="IPR002481">
    <property type="entry name" value="FUR"/>
</dbReference>
<sequence>MNNIDTIIEHAEQNCKSHGSRLTTKRKQVLSLLVQTSKALSAYDLIDLFVKENGEKIPAMSVYRILDFLEAEHLVHKLKLANKYIACSHITCKHDHGVPQFLICSVCNVVKEITVNKSTINELNQSVEKAGFKLVSPQLEINCICNDCLATAA</sequence>
<comment type="caution">
    <text evidence="7">The sequence shown here is derived from an EMBL/GenBank/DDBJ whole genome shotgun (WGS) entry which is preliminary data.</text>
</comment>
<keyword evidence="4" id="KW-0805">Transcription regulation</keyword>
<dbReference type="RefSeq" id="WP_160052086.1">
    <property type="nucleotide sequence ID" value="NZ_BMQX01000001.1"/>
</dbReference>
<protein>
    <submittedName>
        <fullName evidence="7">ABC transporter ATP-binding protein</fullName>
    </submittedName>
</protein>
<dbReference type="InterPro" id="IPR043135">
    <property type="entry name" value="Fur_C"/>
</dbReference>
<dbReference type="InterPro" id="IPR036388">
    <property type="entry name" value="WH-like_DNA-bd_sf"/>
</dbReference>
<evidence type="ECO:0000256" key="5">
    <source>
        <dbReference type="ARBA" id="ARBA00023125"/>
    </source>
</evidence>
<dbReference type="PANTHER" id="PTHR33202">
    <property type="entry name" value="ZINC UPTAKE REGULATION PROTEIN"/>
    <property type="match status" value="1"/>
</dbReference>
<keyword evidence="6" id="KW-0804">Transcription</keyword>
<accession>A0ABQ2R166</accession>
<evidence type="ECO:0000313" key="7">
    <source>
        <dbReference type="EMBL" id="GGQ04856.1"/>
    </source>
</evidence>